<dbReference type="InterPro" id="IPR050478">
    <property type="entry name" value="Ethylene_sulfur-biosynth"/>
</dbReference>
<keyword evidence="2" id="KW-0663">Pyridoxal phosphate</keyword>
<dbReference type="InterPro" id="IPR015421">
    <property type="entry name" value="PyrdxlP-dep_Trfase_major"/>
</dbReference>
<dbReference type="SUPFAM" id="SSF53383">
    <property type="entry name" value="PLP-dependent transferases"/>
    <property type="match status" value="1"/>
</dbReference>
<dbReference type="GO" id="GO:0016847">
    <property type="term" value="F:1-aminocyclopropane-1-carboxylate synthase activity"/>
    <property type="evidence" value="ECO:0007669"/>
    <property type="project" value="UniProtKB-ARBA"/>
</dbReference>
<name>A0AAF0V3H0_SOLVR</name>
<gene>
    <name evidence="4" type="ORF">MTR67_050712</name>
</gene>
<dbReference type="InterPro" id="IPR015424">
    <property type="entry name" value="PyrdxlP-dep_Trfase"/>
</dbReference>
<evidence type="ECO:0000259" key="3">
    <source>
        <dbReference type="Pfam" id="PF00155"/>
    </source>
</evidence>
<dbReference type="CDD" id="cd00609">
    <property type="entry name" value="AAT_like"/>
    <property type="match status" value="1"/>
</dbReference>
<dbReference type="InterPro" id="IPR015422">
    <property type="entry name" value="PyrdxlP-dep_Trfase_small"/>
</dbReference>
<dbReference type="AlphaFoldDB" id="A0AAF0V3H0"/>
<protein>
    <recommendedName>
        <fullName evidence="3">Aminotransferase class I/classII large domain-containing protein</fullName>
    </recommendedName>
</protein>
<feature type="non-terminal residue" evidence="4">
    <location>
        <position position="1"/>
    </location>
</feature>
<dbReference type="Gene3D" id="3.90.1150.10">
    <property type="entry name" value="Aspartate Aminotransferase, domain 1"/>
    <property type="match status" value="1"/>
</dbReference>
<dbReference type="GO" id="GO:0030170">
    <property type="term" value="F:pyridoxal phosphate binding"/>
    <property type="evidence" value="ECO:0007669"/>
    <property type="project" value="InterPro"/>
</dbReference>
<dbReference type="InterPro" id="IPR004838">
    <property type="entry name" value="NHTrfase_class1_PyrdxlP-BS"/>
</dbReference>
<proteinExistence type="inferred from homology"/>
<evidence type="ECO:0000256" key="2">
    <source>
        <dbReference type="ARBA" id="ARBA00022898"/>
    </source>
</evidence>
<feature type="domain" description="Aminotransferase class I/classII large" evidence="3">
    <location>
        <begin position="2"/>
        <end position="186"/>
    </location>
</feature>
<sequence>FDRDLSWRTGVQLFPIICESSNNFKVTKKALEDAYNKAQESNITIKGLLLNNPSNPLGTILDMETLKDTIRFINDKNIHLVCDEIYAATVFNEPKFISISEVIISENVQCNLDLIHIVYSLSKDLGFPGFRVGIIYSYNDVVTKCARKMSSFGLVSTQTQYLISNMLLDDTFIEKFVVESQNTFESEIELWRMIINDVKLNVSPGCSFHCCEPGWFRVCFASMDDDTMRIALRRIEIFVVQYKGINNIIEEGIENSLPIAPGPVSLTSISNSNEEGEAR</sequence>
<evidence type="ECO:0000313" key="5">
    <source>
        <dbReference type="Proteomes" id="UP001234989"/>
    </source>
</evidence>
<dbReference type="Pfam" id="PF00155">
    <property type="entry name" value="Aminotran_1_2"/>
    <property type="match status" value="1"/>
</dbReference>
<keyword evidence="5" id="KW-1185">Reference proteome</keyword>
<dbReference type="PANTHER" id="PTHR43795">
    <property type="entry name" value="BIFUNCTIONAL ASPARTATE AMINOTRANSFERASE AND GLUTAMATE/ASPARTATE-PREPHENATE AMINOTRANSFERASE-RELATED"/>
    <property type="match status" value="1"/>
</dbReference>
<organism evidence="4 5">
    <name type="scientific">Solanum verrucosum</name>
    <dbReference type="NCBI Taxonomy" id="315347"/>
    <lineage>
        <taxon>Eukaryota</taxon>
        <taxon>Viridiplantae</taxon>
        <taxon>Streptophyta</taxon>
        <taxon>Embryophyta</taxon>
        <taxon>Tracheophyta</taxon>
        <taxon>Spermatophyta</taxon>
        <taxon>Magnoliopsida</taxon>
        <taxon>eudicotyledons</taxon>
        <taxon>Gunneridae</taxon>
        <taxon>Pentapetalae</taxon>
        <taxon>asterids</taxon>
        <taxon>lamiids</taxon>
        <taxon>Solanales</taxon>
        <taxon>Solanaceae</taxon>
        <taxon>Solanoideae</taxon>
        <taxon>Solaneae</taxon>
        <taxon>Solanum</taxon>
    </lineage>
</organism>
<reference evidence="4" key="1">
    <citation type="submission" date="2023-08" db="EMBL/GenBank/DDBJ databases">
        <title>A de novo genome assembly of Solanum verrucosum Schlechtendal, a Mexican diploid species geographically isolated from the other diploid A-genome species in potato relatives.</title>
        <authorList>
            <person name="Hosaka K."/>
        </authorList>
    </citation>
    <scope>NUCLEOTIDE SEQUENCE</scope>
    <source>
        <tissue evidence="4">Young leaves</tissue>
    </source>
</reference>
<dbReference type="PROSITE" id="PS00105">
    <property type="entry name" value="AA_TRANSFER_CLASS_1"/>
    <property type="match status" value="1"/>
</dbReference>
<evidence type="ECO:0000313" key="4">
    <source>
        <dbReference type="EMBL" id="WMV57327.1"/>
    </source>
</evidence>
<evidence type="ECO:0000256" key="1">
    <source>
        <dbReference type="ARBA" id="ARBA00007441"/>
    </source>
</evidence>
<comment type="similarity">
    <text evidence="1">Belongs to the class-I pyridoxal-phosphate-dependent aminotransferase family.</text>
</comment>
<dbReference type="PANTHER" id="PTHR43795:SF66">
    <property type="entry name" value="1-AMINOCYCLOPROPANE-1-CARBOXYLATE SYNTHASE-LIKE"/>
    <property type="match status" value="1"/>
</dbReference>
<dbReference type="Gene3D" id="3.40.640.10">
    <property type="entry name" value="Type I PLP-dependent aspartate aminotransferase-like (Major domain)"/>
    <property type="match status" value="1"/>
</dbReference>
<dbReference type="EMBL" id="CP133623">
    <property type="protein sequence ID" value="WMV57327.1"/>
    <property type="molecule type" value="Genomic_DNA"/>
</dbReference>
<dbReference type="Proteomes" id="UP001234989">
    <property type="component" value="Chromosome 12"/>
</dbReference>
<dbReference type="PRINTS" id="PR00753">
    <property type="entry name" value="ACCSYNTHASE"/>
</dbReference>
<dbReference type="InterPro" id="IPR004839">
    <property type="entry name" value="Aminotransferase_I/II_large"/>
</dbReference>
<accession>A0AAF0V3H0</accession>
<dbReference type="GO" id="GO:0008483">
    <property type="term" value="F:transaminase activity"/>
    <property type="evidence" value="ECO:0007669"/>
    <property type="project" value="TreeGrafter"/>
</dbReference>